<reference evidence="3" key="1">
    <citation type="submission" date="2022-01" db="EMBL/GenBank/DDBJ databases">
        <authorList>
            <person name="King R."/>
        </authorList>
    </citation>
    <scope>NUCLEOTIDE SEQUENCE</scope>
</reference>
<dbReference type="SUPFAM" id="SSF52047">
    <property type="entry name" value="RNI-like"/>
    <property type="match status" value="1"/>
</dbReference>
<dbReference type="AlphaFoldDB" id="A0A9N9WZC3"/>
<protein>
    <submittedName>
        <fullName evidence="3">Uncharacterized protein</fullName>
    </submittedName>
</protein>
<dbReference type="EMBL" id="OU895880">
    <property type="protein sequence ID" value="CAG9811715.1"/>
    <property type="molecule type" value="Genomic_DNA"/>
</dbReference>
<evidence type="ECO:0000313" key="3">
    <source>
        <dbReference type="EMBL" id="CAG9811715.1"/>
    </source>
</evidence>
<dbReference type="InterPro" id="IPR001611">
    <property type="entry name" value="Leu-rich_rpt"/>
</dbReference>
<dbReference type="InterPro" id="IPR032675">
    <property type="entry name" value="LRR_dom_sf"/>
</dbReference>
<dbReference type="PANTHER" id="PTHR45712">
    <property type="entry name" value="AGAP008170-PA"/>
    <property type="match status" value="1"/>
</dbReference>
<evidence type="ECO:0000313" key="4">
    <source>
        <dbReference type="Proteomes" id="UP001153620"/>
    </source>
</evidence>
<dbReference type="InterPro" id="IPR050333">
    <property type="entry name" value="SLRP"/>
</dbReference>
<accession>A0A9N9WZC3</accession>
<proteinExistence type="predicted"/>
<dbReference type="Pfam" id="PF13855">
    <property type="entry name" value="LRR_8"/>
    <property type="match status" value="1"/>
</dbReference>
<organism evidence="3 4">
    <name type="scientific">Chironomus riparius</name>
    <dbReference type="NCBI Taxonomy" id="315576"/>
    <lineage>
        <taxon>Eukaryota</taxon>
        <taxon>Metazoa</taxon>
        <taxon>Ecdysozoa</taxon>
        <taxon>Arthropoda</taxon>
        <taxon>Hexapoda</taxon>
        <taxon>Insecta</taxon>
        <taxon>Pterygota</taxon>
        <taxon>Neoptera</taxon>
        <taxon>Endopterygota</taxon>
        <taxon>Diptera</taxon>
        <taxon>Nematocera</taxon>
        <taxon>Chironomoidea</taxon>
        <taxon>Chironomidae</taxon>
        <taxon>Chironominae</taxon>
        <taxon>Chironomus</taxon>
    </lineage>
</organism>
<gene>
    <name evidence="3" type="ORF">CHIRRI_LOCUS14522</name>
</gene>
<dbReference type="PANTHER" id="PTHR45712:SF22">
    <property type="entry name" value="INSULIN-LIKE GROWTH FACTOR-BINDING PROTEIN COMPLEX ACID LABILE SUBUNIT"/>
    <property type="match status" value="1"/>
</dbReference>
<name>A0A9N9WZC3_9DIPT</name>
<dbReference type="Gene3D" id="3.80.10.10">
    <property type="entry name" value="Ribonuclease Inhibitor"/>
    <property type="match status" value="2"/>
</dbReference>
<dbReference type="SMART" id="SM00369">
    <property type="entry name" value="LRR_TYP"/>
    <property type="match status" value="2"/>
</dbReference>
<keyword evidence="4" id="KW-1185">Reference proteome</keyword>
<keyword evidence="2" id="KW-0677">Repeat</keyword>
<evidence type="ECO:0000256" key="1">
    <source>
        <dbReference type="ARBA" id="ARBA00022614"/>
    </source>
</evidence>
<dbReference type="OrthoDB" id="694479at2759"/>
<evidence type="ECO:0000256" key="2">
    <source>
        <dbReference type="ARBA" id="ARBA00022737"/>
    </source>
</evidence>
<keyword evidence="1" id="KW-0433">Leucine-rich repeat</keyword>
<sequence>MQQRLKDCRGCIFANIFTSVNNNESALILRLLTFSILLINSTSPTTIQCNYNMKGTYYVLPESYRCEVQNDLNITSPESTEVSMAYGIHEMEKTNDFVTAFFAWSKIIEYFPTNLDKTFKNLKAISIWEGNLKEIHKSDLKPFPKLKELNLYKNDVEILEEGLFDSNPHLELISFYMNKIFHVDSNVFKNLDKVTHLWLSKNPCIDMFSSGNVDKVKKIIRYTKSKCVSSDYTAIVNNIEKLSKESKSLNSYTFGAWTENFQSMQDVFEDSKFTNFPSLREKIQALKDIDVQNFTSIDVRSSKLLEAPRSDSENCMVMEWTDVDENLMELLTEALNTTEHSLKNAQISNLISIRKEVDSKLDAMHGKIVKTIDVKIKEMEGRLTVCILAILEYSAPVHLECDFNDAHNYIIIGKVYRCEITKNLNITTIKFSEIEDVSGTHMINRTNDDVNVFHAAEKNIQYFPRGLEKFFKNLKIIYLPYNRIKEINQGHISAFPNLKYLEMSHSNVEVLEDGLFDNNLGLKIVWFNRNNIFHVGRNVFNNIRNLTHIGFGSNQCINDYTHYSPIRVFSIIEALKRRCYDDKLGNFSQNLANFEIESKNLNDENFQIWSGKLDDLQNEFSASRISYLSSIKTRLQVLQNLEKLQIF</sequence>
<reference evidence="3" key="2">
    <citation type="submission" date="2022-10" db="EMBL/GenBank/DDBJ databases">
        <authorList>
            <consortium name="ENA_rothamsted_submissions"/>
            <consortium name="culmorum"/>
            <person name="King R."/>
        </authorList>
    </citation>
    <scope>NUCLEOTIDE SEQUENCE</scope>
</reference>
<dbReference type="Proteomes" id="UP001153620">
    <property type="component" value="Chromosome 4"/>
</dbReference>
<dbReference type="InterPro" id="IPR003591">
    <property type="entry name" value="Leu-rich_rpt_typical-subtyp"/>
</dbReference>